<name>A0A8H3G406_9LECA</name>
<dbReference type="OrthoDB" id="416253at2759"/>
<dbReference type="PANTHER" id="PTHR11732">
    <property type="entry name" value="ALDO/KETO REDUCTASE"/>
    <property type="match status" value="1"/>
</dbReference>
<protein>
    <recommendedName>
        <fullName evidence="2">NADP-dependent oxidoreductase domain-containing protein</fullName>
    </recommendedName>
</protein>
<dbReference type="CDD" id="cd19071">
    <property type="entry name" value="AKR_AKR1-5-like"/>
    <property type="match status" value="1"/>
</dbReference>
<gene>
    <name evidence="3" type="ORF">HETSPECPRED_000642</name>
</gene>
<dbReference type="Gene3D" id="3.20.20.100">
    <property type="entry name" value="NADP-dependent oxidoreductase domain"/>
    <property type="match status" value="1"/>
</dbReference>
<dbReference type="PRINTS" id="PR00069">
    <property type="entry name" value="ALDKETRDTASE"/>
</dbReference>
<dbReference type="GO" id="GO:0016491">
    <property type="term" value="F:oxidoreductase activity"/>
    <property type="evidence" value="ECO:0007669"/>
    <property type="project" value="UniProtKB-KW"/>
</dbReference>
<keyword evidence="4" id="KW-1185">Reference proteome</keyword>
<dbReference type="EMBL" id="CAJPDS010000104">
    <property type="protein sequence ID" value="CAF9937736.1"/>
    <property type="molecule type" value="Genomic_DNA"/>
</dbReference>
<feature type="domain" description="NADP-dependent oxidoreductase" evidence="2">
    <location>
        <begin position="21"/>
        <end position="183"/>
    </location>
</feature>
<accession>A0A8H3G406</accession>
<evidence type="ECO:0000259" key="2">
    <source>
        <dbReference type="Pfam" id="PF00248"/>
    </source>
</evidence>
<dbReference type="InterPro" id="IPR036812">
    <property type="entry name" value="NAD(P)_OxRdtase_dom_sf"/>
</dbReference>
<evidence type="ECO:0000313" key="4">
    <source>
        <dbReference type="Proteomes" id="UP000664521"/>
    </source>
</evidence>
<dbReference type="InterPro" id="IPR020471">
    <property type="entry name" value="AKR"/>
</dbReference>
<dbReference type="SUPFAM" id="SSF51430">
    <property type="entry name" value="NAD(P)-linked oxidoreductase"/>
    <property type="match status" value="1"/>
</dbReference>
<keyword evidence="1" id="KW-0560">Oxidoreductase</keyword>
<dbReference type="AlphaFoldDB" id="A0A8H3G406"/>
<comment type="caution">
    <text evidence="3">The sequence shown here is derived from an EMBL/GenBank/DDBJ whole genome shotgun (WGS) entry which is preliminary data.</text>
</comment>
<evidence type="ECO:0000313" key="3">
    <source>
        <dbReference type="EMBL" id="CAF9937736.1"/>
    </source>
</evidence>
<dbReference type="InterPro" id="IPR023210">
    <property type="entry name" value="NADP_OxRdtase_dom"/>
</dbReference>
<reference evidence="3" key="1">
    <citation type="submission" date="2021-03" db="EMBL/GenBank/DDBJ databases">
        <authorList>
            <person name="Tagirdzhanova G."/>
        </authorList>
    </citation>
    <scope>NUCLEOTIDE SEQUENCE</scope>
</reference>
<dbReference type="Proteomes" id="UP000664521">
    <property type="component" value="Unassembled WGS sequence"/>
</dbReference>
<dbReference type="InterPro" id="IPR018170">
    <property type="entry name" value="Aldo/ket_reductase_CS"/>
</dbReference>
<evidence type="ECO:0000256" key="1">
    <source>
        <dbReference type="ARBA" id="ARBA00023002"/>
    </source>
</evidence>
<proteinExistence type="predicted"/>
<organism evidence="3 4">
    <name type="scientific">Heterodermia speciosa</name>
    <dbReference type="NCBI Taxonomy" id="116794"/>
    <lineage>
        <taxon>Eukaryota</taxon>
        <taxon>Fungi</taxon>
        <taxon>Dikarya</taxon>
        <taxon>Ascomycota</taxon>
        <taxon>Pezizomycotina</taxon>
        <taxon>Lecanoromycetes</taxon>
        <taxon>OSLEUM clade</taxon>
        <taxon>Lecanoromycetidae</taxon>
        <taxon>Caliciales</taxon>
        <taxon>Physciaceae</taxon>
        <taxon>Heterodermia</taxon>
    </lineage>
</organism>
<dbReference type="PROSITE" id="PS00798">
    <property type="entry name" value="ALDOKETO_REDUCTASE_1"/>
    <property type="match status" value="1"/>
</dbReference>
<dbReference type="Pfam" id="PF00248">
    <property type="entry name" value="Aldo_ket_red"/>
    <property type="match status" value="1"/>
</dbReference>
<sequence>MSDSSSLPVGFHVQGCFIPAIGLGTFQGDSGNSLVKETVVAALREGYRHIDTAAAYGNEKEIGDAIKESGIERNELFITTKLAQTWHDPADVEEALDRSLRDLGLDYVDLFLMHFPHAYVAGHDHTTLRHPNGKVCALDIPSVMSQVDASLQPQIDSKLSRSYPATWTAMEKLVDKCKARLIGNLGAWAYVLC</sequence>